<organism evidence="2 3">
    <name type="scientific">Clunio marinus</name>
    <dbReference type="NCBI Taxonomy" id="568069"/>
    <lineage>
        <taxon>Eukaryota</taxon>
        <taxon>Metazoa</taxon>
        <taxon>Ecdysozoa</taxon>
        <taxon>Arthropoda</taxon>
        <taxon>Hexapoda</taxon>
        <taxon>Insecta</taxon>
        <taxon>Pterygota</taxon>
        <taxon>Neoptera</taxon>
        <taxon>Endopterygota</taxon>
        <taxon>Diptera</taxon>
        <taxon>Nematocera</taxon>
        <taxon>Chironomoidea</taxon>
        <taxon>Chironomidae</taxon>
        <taxon>Clunio</taxon>
    </lineage>
</organism>
<evidence type="ECO:0000313" key="3">
    <source>
        <dbReference type="Proteomes" id="UP000183832"/>
    </source>
</evidence>
<dbReference type="Gene3D" id="2.20.20.160">
    <property type="match status" value="1"/>
</dbReference>
<feature type="chain" id="PRO_5013380434" evidence="1">
    <location>
        <begin position="20"/>
        <end position="236"/>
    </location>
</feature>
<reference evidence="2 3" key="1">
    <citation type="submission" date="2015-04" db="EMBL/GenBank/DDBJ databases">
        <authorList>
            <person name="Syromyatnikov M.Y."/>
            <person name="Popov V.N."/>
        </authorList>
    </citation>
    <scope>NUCLEOTIDE SEQUENCE [LARGE SCALE GENOMIC DNA]</scope>
</reference>
<evidence type="ECO:0000313" key="2">
    <source>
        <dbReference type="EMBL" id="CRL01963.1"/>
    </source>
</evidence>
<feature type="signal peptide" evidence="1">
    <location>
        <begin position="1"/>
        <end position="19"/>
    </location>
</feature>
<evidence type="ECO:0000256" key="1">
    <source>
        <dbReference type="SAM" id="SignalP"/>
    </source>
</evidence>
<proteinExistence type="predicted"/>
<keyword evidence="3" id="KW-1185">Reference proteome</keyword>
<keyword evidence="1" id="KW-0732">Signal</keyword>
<dbReference type="AlphaFoldDB" id="A0A1J1IP02"/>
<dbReference type="EMBL" id="CVRI01000057">
    <property type="protein sequence ID" value="CRL01963.1"/>
    <property type="molecule type" value="Genomic_DNA"/>
</dbReference>
<dbReference type="OrthoDB" id="121932at2759"/>
<name>A0A1J1IP02_9DIPT</name>
<protein>
    <submittedName>
        <fullName evidence="2">CLUMA_CG015422, isoform A</fullName>
    </submittedName>
</protein>
<accession>A0A1J1IP02</accession>
<sequence length="236" mass="27283">MSKILFFVAVASFLSSASADRYLKRSEDSEISICSEFDICNLVHNPHWGINTVEKLCKCPEETFCPATFSNDDGKSLQVNVRTQMKFCSHVNDIHAGLKPCKDGGDTAIEVRTIYHIDQVKNISAKLLCSCEHKQKPIYWKYQSRVGKTVTEDEDLFEIVDNFECIELRKCNANEFCGFARLDYGFLFQRCSCDTIHDCLYYPEETEVEEDVESELFYSGHMYKSRCIKNETIEFW</sequence>
<gene>
    <name evidence="2" type="primary">putative AGAP007021-PA</name>
    <name evidence="2" type="ORF">CLUMA_CG015422</name>
</gene>
<dbReference type="Proteomes" id="UP000183832">
    <property type="component" value="Unassembled WGS sequence"/>
</dbReference>